<dbReference type="GO" id="GO:0008788">
    <property type="term" value="F:alpha,alpha-phosphotrehalase activity"/>
    <property type="evidence" value="ECO:0007669"/>
    <property type="project" value="UniProtKB-UniRule"/>
</dbReference>
<dbReference type="FunFam" id="3.20.20.80:FF:000064">
    <property type="entry name" value="Oligo-1,6-glucosidase"/>
    <property type="match status" value="1"/>
</dbReference>
<evidence type="ECO:0000313" key="6">
    <source>
        <dbReference type="EMBL" id="MCZ0726213.1"/>
    </source>
</evidence>
<dbReference type="SMART" id="SM00642">
    <property type="entry name" value="Aamy"/>
    <property type="match status" value="1"/>
</dbReference>
<evidence type="ECO:0000256" key="1">
    <source>
        <dbReference type="ARBA" id="ARBA00008061"/>
    </source>
</evidence>
<sequence length="551" mass="62893">MTQGFSDKVIYQLYPRSFKDSNGDGVGDLRGAIEKIDHIKDLGADMIWMNPFYPSPQNDNGYDIQDYTAIDPTFGTMEDFEDLVQAAKDRGIGIMLDFVLNHTSTSHEWFQKALAGDPYYQEFYYIKDPKADGSLPTDWASKFGGPAWEPFADTGKYYLHLYDVTQADLNWHNPNVRQALYEVVNFWLEKGITGMRFDVLNVIGKEDFVDSGAPNSAEEKALYTDTPIVHEWVQELHQETFGRYQDTVTVGEMSSTSIPHGIKYTNPDRQELSMIFSFHHLKVDYQDGDKWTKAPVDIPAFKKIIGDWQRGMAQGGGWNALFMNNHDQPRANSRFGDTEHYNFETTTMLATMIHLLRGTPYIYQGEEIGMTNPYFASIDDYRDVESHNAYKELLDKGIDPDQALAIIGDKSRDASRTPMQWDDSENAGFTSGQAWIGIPDNYRTINVANERENGRIFPYYQKLIQLRKDYPVIQEGDYQEILADHPKVMAYLRQLADTEMVVLANFTADQESVELDKDYSDYKKLIGNGDLKQIGHSAELGSYEVAAFIKK</sequence>
<accession>A0A9X3FP03</accession>
<dbReference type="GO" id="GO:0004556">
    <property type="term" value="F:alpha-amylase activity"/>
    <property type="evidence" value="ECO:0007669"/>
    <property type="project" value="TreeGrafter"/>
</dbReference>
<dbReference type="InterPro" id="IPR006047">
    <property type="entry name" value="GH13_cat_dom"/>
</dbReference>
<evidence type="ECO:0000256" key="4">
    <source>
        <dbReference type="NCBIfam" id="TIGR02403"/>
    </source>
</evidence>
<keyword evidence="3 6" id="KW-0326">Glycosidase</keyword>
<dbReference type="NCBIfam" id="TIGR02403">
    <property type="entry name" value="trehalose_treC"/>
    <property type="match status" value="1"/>
</dbReference>
<comment type="caution">
    <text evidence="6">The sequence shown here is derived from an EMBL/GenBank/DDBJ whole genome shotgun (WGS) entry which is preliminary data.</text>
</comment>
<dbReference type="Gene3D" id="3.20.20.80">
    <property type="entry name" value="Glycosidases"/>
    <property type="match status" value="1"/>
</dbReference>
<name>A0A9X3FP03_9LACT</name>
<dbReference type="SUPFAM" id="SSF51445">
    <property type="entry name" value="(Trans)glycosidases"/>
    <property type="match status" value="1"/>
</dbReference>
<evidence type="ECO:0000256" key="2">
    <source>
        <dbReference type="ARBA" id="ARBA00022801"/>
    </source>
</evidence>
<dbReference type="NCBIfam" id="NF008183">
    <property type="entry name" value="PRK10933.1"/>
    <property type="match status" value="1"/>
</dbReference>
<dbReference type="Proteomes" id="UP001146670">
    <property type="component" value="Unassembled WGS sequence"/>
</dbReference>
<protein>
    <recommendedName>
        <fullName evidence="4">Alpha,alpha-phosphotrehalase</fullName>
        <ecNumber evidence="4">3.2.1.93</ecNumber>
    </recommendedName>
</protein>
<dbReference type="EMBL" id="JAPRFR010000003">
    <property type="protein sequence ID" value="MCZ0726213.1"/>
    <property type="molecule type" value="Genomic_DNA"/>
</dbReference>
<dbReference type="InterPro" id="IPR045857">
    <property type="entry name" value="O16G_dom_2"/>
</dbReference>
<dbReference type="InterPro" id="IPR013780">
    <property type="entry name" value="Glyco_hydro_b"/>
</dbReference>
<organism evidence="6 7">
    <name type="scientific">Aerococcus kribbianus</name>
    <dbReference type="NCBI Taxonomy" id="2999064"/>
    <lineage>
        <taxon>Bacteria</taxon>
        <taxon>Bacillati</taxon>
        <taxon>Bacillota</taxon>
        <taxon>Bacilli</taxon>
        <taxon>Lactobacillales</taxon>
        <taxon>Aerococcaceae</taxon>
        <taxon>Aerococcus</taxon>
    </lineage>
</organism>
<dbReference type="RefSeq" id="WP_268752544.1">
    <property type="nucleotide sequence ID" value="NZ_JAPRFQ010000003.1"/>
</dbReference>
<evidence type="ECO:0000313" key="7">
    <source>
        <dbReference type="Proteomes" id="UP001146670"/>
    </source>
</evidence>
<feature type="domain" description="Glycosyl hydrolase family 13 catalytic" evidence="5">
    <location>
        <begin position="12"/>
        <end position="416"/>
    </location>
</feature>
<dbReference type="InterPro" id="IPR017853">
    <property type="entry name" value="GH"/>
</dbReference>
<keyword evidence="2 6" id="KW-0378">Hydrolase</keyword>
<dbReference type="Gene3D" id="2.60.40.1180">
    <property type="entry name" value="Golgi alpha-mannosidase II"/>
    <property type="match status" value="1"/>
</dbReference>
<evidence type="ECO:0000256" key="3">
    <source>
        <dbReference type="ARBA" id="ARBA00023295"/>
    </source>
</evidence>
<dbReference type="CDD" id="cd11333">
    <property type="entry name" value="AmyAc_SI_OligoGlu_DGase"/>
    <property type="match status" value="1"/>
</dbReference>
<dbReference type="FunFam" id="3.90.400.10:FF:000002">
    <property type="entry name" value="Sucrose isomerase"/>
    <property type="match status" value="1"/>
</dbReference>
<reference evidence="6" key="1">
    <citation type="submission" date="2022-12" db="EMBL/GenBank/DDBJ databases">
        <title>Description and comparative metabolic analysis of Aerococcus sp. nov., isolated from the feces of a pig.</title>
        <authorList>
            <person name="Chang Y.-H."/>
        </authorList>
    </citation>
    <scope>NUCLEOTIDE SEQUENCE</scope>
    <source>
        <strain evidence="6">YH-aer222</strain>
    </source>
</reference>
<dbReference type="GO" id="GO:0005737">
    <property type="term" value="C:cytoplasm"/>
    <property type="evidence" value="ECO:0007669"/>
    <property type="project" value="UniProtKB-UniRule"/>
</dbReference>
<dbReference type="PANTHER" id="PTHR10357">
    <property type="entry name" value="ALPHA-AMYLASE FAMILY MEMBER"/>
    <property type="match status" value="1"/>
</dbReference>
<keyword evidence="7" id="KW-1185">Reference proteome</keyword>
<proteinExistence type="inferred from homology"/>
<dbReference type="Gene3D" id="3.90.400.10">
    <property type="entry name" value="Oligo-1,6-glucosidase, Domain 2"/>
    <property type="match status" value="1"/>
</dbReference>
<dbReference type="SUPFAM" id="SSF51011">
    <property type="entry name" value="Glycosyl hydrolase domain"/>
    <property type="match status" value="1"/>
</dbReference>
<dbReference type="InterPro" id="IPR032091">
    <property type="entry name" value="Malt_amylase-like_C"/>
</dbReference>
<dbReference type="AlphaFoldDB" id="A0A9X3FP03"/>
<comment type="similarity">
    <text evidence="1">Belongs to the glycosyl hydrolase 13 family.</text>
</comment>
<dbReference type="EC" id="3.2.1.93" evidence="4"/>
<gene>
    <name evidence="6" type="primary">treC</name>
    <name evidence="6" type="ORF">OW157_06515</name>
</gene>
<dbReference type="InterPro" id="IPR012769">
    <property type="entry name" value="Trehalose_TreC"/>
</dbReference>
<dbReference type="GO" id="GO:0005993">
    <property type="term" value="P:trehalose catabolic process"/>
    <property type="evidence" value="ECO:0007669"/>
    <property type="project" value="InterPro"/>
</dbReference>
<dbReference type="PANTHER" id="PTHR10357:SF217">
    <property type="entry name" value="TREHALOSE-6-PHOSPHATE HYDROLASE"/>
    <property type="match status" value="1"/>
</dbReference>
<dbReference type="Pfam" id="PF16657">
    <property type="entry name" value="Malt_amylase_C"/>
    <property type="match status" value="1"/>
</dbReference>
<dbReference type="Pfam" id="PF00128">
    <property type="entry name" value="Alpha-amylase"/>
    <property type="match status" value="1"/>
</dbReference>
<evidence type="ECO:0000259" key="5">
    <source>
        <dbReference type="SMART" id="SM00642"/>
    </source>
</evidence>